<accession>A0ABU7I5Z5</accession>
<gene>
    <name evidence="1" type="ORF">VRU48_07225</name>
</gene>
<dbReference type="RefSeq" id="WP_330107249.1">
    <property type="nucleotide sequence ID" value="NZ_JAZDQT010000001.1"/>
</dbReference>
<dbReference type="Proteomes" id="UP001336835">
    <property type="component" value="Unassembled WGS sequence"/>
</dbReference>
<evidence type="ECO:0000313" key="1">
    <source>
        <dbReference type="EMBL" id="MEE1944890.1"/>
    </source>
</evidence>
<keyword evidence="2" id="KW-1185">Reference proteome</keyword>
<protein>
    <submittedName>
        <fullName evidence="1">Uncharacterized protein</fullName>
    </submittedName>
</protein>
<comment type="caution">
    <text evidence="1">The sequence shown here is derived from an EMBL/GenBank/DDBJ whole genome shotgun (WGS) entry which is preliminary data.</text>
</comment>
<evidence type="ECO:0000313" key="2">
    <source>
        <dbReference type="Proteomes" id="UP001336835"/>
    </source>
</evidence>
<organism evidence="1 2">
    <name type="scientific">Pedobacter albus</name>
    <dbReference type="NCBI Taxonomy" id="3113905"/>
    <lineage>
        <taxon>Bacteria</taxon>
        <taxon>Pseudomonadati</taxon>
        <taxon>Bacteroidota</taxon>
        <taxon>Sphingobacteriia</taxon>
        <taxon>Sphingobacteriales</taxon>
        <taxon>Sphingobacteriaceae</taxon>
        <taxon>Pedobacter</taxon>
    </lineage>
</organism>
<dbReference type="EMBL" id="JAZDQT010000001">
    <property type="protein sequence ID" value="MEE1944890.1"/>
    <property type="molecule type" value="Genomic_DNA"/>
</dbReference>
<proteinExistence type="predicted"/>
<reference evidence="1 2" key="1">
    <citation type="submission" date="2024-01" db="EMBL/GenBank/DDBJ databases">
        <title>Pedobacter sp. nov., isolated from fresh soil.</title>
        <authorList>
            <person name="Le N.T.T."/>
        </authorList>
    </citation>
    <scope>NUCLEOTIDE SEQUENCE [LARGE SCALE GENOMIC DNA]</scope>
    <source>
        <strain evidence="1 2">KR3-3</strain>
    </source>
</reference>
<sequence>MNSTINTPTIPLRDAQLRIERYRKQLSAYVPQENLPCAILIPIDDLLAIIKQYETVDEEGNITNKLRGVRAYFAVKASDQELPDDITALIVPVDLQGNDVVVNPDKLGGVDDTEIYDFTKPCPTECDVKSPLYDLP</sequence>
<name>A0ABU7I5Z5_9SPHI</name>